<sequence length="66" mass="7732">MDEYWTAVFWTLLPTVVVTIIFFWVLRSILRADRTERRTYARIEAEQRAKRGLPPAESAASHETAH</sequence>
<evidence type="ECO:0000256" key="1">
    <source>
        <dbReference type="SAM" id="Phobius"/>
    </source>
</evidence>
<dbReference type="EMBL" id="JBIQWL010000005">
    <property type="protein sequence ID" value="MFH8251542.1"/>
    <property type="molecule type" value="Genomic_DNA"/>
</dbReference>
<name>A0ABW7QBF7_9MICO</name>
<protein>
    <recommendedName>
        <fullName evidence="4">Lysyl-tRNA synthetase</fullName>
    </recommendedName>
</protein>
<keyword evidence="1" id="KW-0472">Membrane</keyword>
<keyword evidence="1" id="KW-0812">Transmembrane</keyword>
<evidence type="ECO:0000313" key="3">
    <source>
        <dbReference type="Proteomes" id="UP001610861"/>
    </source>
</evidence>
<accession>A0ABW7QBF7</accession>
<keyword evidence="1" id="KW-1133">Transmembrane helix</keyword>
<keyword evidence="3" id="KW-1185">Reference proteome</keyword>
<evidence type="ECO:0000313" key="2">
    <source>
        <dbReference type="EMBL" id="MFH8251542.1"/>
    </source>
</evidence>
<comment type="caution">
    <text evidence="2">The sequence shown here is derived from an EMBL/GenBank/DDBJ whole genome shotgun (WGS) entry which is preliminary data.</text>
</comment>
<dbReference type="Proteomes" id="UP001610861">
    <property type="component" value="Unassembled WGS sequence"/>
</dbReference>
<gene>
    <name evidence="2" type="ORF">ACH3VR_14315</name>
</gene>
<dbReference type="RefSeq" id="WP_397556999.1">
    <property type="nucleotide sequence ID" value="NZ_JBIQWL010000005.1"/>
</dbReference>
<evidence type="ECO:0008006" key="4">
    <source>
        <dbReference type="Google" id="ProtNLM"/>
    </source>
</evidence>
<feature type="transmembrane region" description="Helical" evidence="1">
    <location>
        <begin position="6"/>
        <end position="26"/>
    </location>
</feature>
<organism evidence="2 3">
    <name type="scientific">Microbacterium alkaliflavum</name>
    <dbReference type="NCBI Taxonomy" id="3248839"/>
    <lineage>
        <taxon>Bacteria</taxon>
        <taxon>Bacillati</taxon>
        <taxon>Actinomycetota</taxon>
        <taxon>Actinomycetes</taxon>
        <taxon>Micrococcales</taxon>
        <taxon>Microbacteriaceae</taxon>
        <taxon>Microbacterium</taxon>
    </lineage>
</organism>
<proteinExistence type="predicted"/>
<reference evidence="2 3" key="1">
    <citation type="submission" date="2024-09" db="EMBL/GenBank/DDBJ databases">
        <authorList>
            <person name="Pan X."/>
        </authorList>
    </citation>
    <scope>NUCLEOTIDE SEQUENCE [LARGE SCALE GENOMIC DNA]</scope>
    <source>
        <strain evidence="2 3">B2969</strain>
    </source>
</reference>